<organism evidence="1 2">
    <name type="scientific">Microcoleus asticus IPMA8</name>
    <dbReference type="NCBI Taxonomy" id="2563858"/>
    <lineage>
        <taxon>Bacteria</taxon>
        <taxon>Bacillati</taxon>
        <taxon>Cyanobacteriota</taxon>
        <taxon>Cyanophyceae</taxon>
        <taxon>Oscillatoriophycideae</taxon>
        <taxon>Oscillatoriales</taxon>
        <taxon>Microcoleaceae</taxon>
        <taxon>Microcoleus</taxon>
        <taxon>Microcoleus asticus</taxon>
    </lineage>
</organism>
<comment type="caution">
    <text evidence="1">The sequence shown here is derived from an EMBL/GenBank/DDBJ whole genome shotgun (WGS) entry which is preliminary data.</text>
</comment>
<reference evidence="1 2" key="1">
    <citation type="journal article" date="2020" name="Sci. Rep.">
        <title>A novel cyanobacterial geosmin producer, revising GeoA distribution and dispersion patterns in Bacteria.</title>
        <authorList>
            <person name="Churro C."/>
            <person name="Semedo-Aguiar A.P."/>
            <person name="Silva A.D."/>
            <person name="Pereira-Leal J.B."/>
            <person name="Leite R.B."/>
        </authorList>
    </citation>
    <scope>NUCLEOTIDE SEQUENCE [LARGE SCALE GENOMIC DNA]</scope>
    <source>
        <strain evidence="1 2">IPMA8</strain>
    </source>
</reference>
<gene>
    <name evidence="1" type="ORF">E5S67_04920</name>
</gene>
<protein>
    <submittedName>
        <fullName evidence="1">Uncharacterized protein</fullName>
    </submittedName>
</protein>
<dbReference type="Proteomes" id="UP000702425">
    <property type="component" value="Unassembled WGS sequence"/>
</dbReference>
<keyword evidence="2" id="KW-1185">Reference proteome</keyword>
<accession>A0ABX2D3C9</accession>
<name>A0ABX2D3C9_9CYAN</name>
<dbReference type="EMBL" id="SRRZ01000115">
    <property type="protein sequence ID" value="NQE37152.1"/>
    <property type="molecule type" value="Genomic_DNA"/>
</dbReference>
<evidence type="ECO:0000313" key="2">
    <source>
        <dbReference type="Proteomes" id="UP000702425"/>
    </source>
</evidence>
<proteinExistence type="predicted"/>
<evidence type="ECO:0000313" key="1">
    <source>
        <dbReference type="EMBL" id="NQE37152.1"/>
    </source>
</evidence>
<sequence>MINQILMESKRYLGLLLGWGRVYSDDWWVAQLSGEPVPTDFIEDYTNNFTIHVGAGSSTYVLLIDKRSKPPHPSLGFLMATHPRTA</sequence>